<proteinExistence type="inferred from homology"/>
<dbReference type="PANTHER" id="PTHR43774">
    <property type="entry name" value="PEPTIDE METHIONINE SULFOXIDE REDUCTASE"/>
    <property type="match status" value="1"/>
</dbReference>
<dbReference type="SUPFAM" id="SSF55068">
    <property type="entry name" value="Peptide methionine sulfoxide reductase"/>
    <property type="match status" value="1"/>
</dbReference>
<dbReference type="GO" id="GO:0033744">
    <property type="term" value="F:L-methionine:thioredoxin-disulfide S-oxidoreductase activity"/>
    <property type="evidence" value="ECO:0007669"/>
    <property type="project" value="RHEA"/>
</dbReference>
<evidence type="ECO:0000256" key="4">
    <source>
        <dbReference type="HAMAP-Rule" id="MF_01401"/>
    </source>
</evidence>
<feature type="chain" id="PRO_5002429376" description="Peptide methionine sulfoxide reductase MsrA" evidence="5">
    <location>
        <begin position="20"/>
        <end position="226"/>
    </location>
</feature>
<dbReference type="PANTHER" id="PTHR43774:SF1">
    <property type="entry name" value="PEPTIDE METHIONINE SULFOXIDE REDUCTASE MSRA 2"/>
    <property type="match status" value="1"/>
</dbReference>
<evidence type="ECO:0000256" key="3">
    <source>
        <dbReference type="ARBA" id="ARBA00048782"/>
    </source>
</evidence>
<comment type="caution">
    <text evidence="7">The sequence shown here is derived from an EMBL/GenBank/DDBJ whole genome shotgun (WGS) entry which is preliminary data.</text>
</comment>
<accession>A0A0E9MSA4</accession>
<feature type="domain" description="Peptide methionine sulphoxide reductase MsrA" evidence="6">
    <location>
        <begin position="49"/>
        <end position="200"/>
    </location>
</feature>
<evidence type="ECO:0000259" key="6">
    <source>
        <dbReference type="Pfam" id="PF01625"/>
    </source>
</evidence>
<gene>
    <name evidence="4 7" type="primary">msrA</name>
    <name evidence="7" type="ORF">SCH01S_46_00190</name>
</gene>
<dbReference type="InterPro" id="IPR002569">
    <property type="entry name" value="Met_Sox_Rdtase_MsrA_dom"/>
</dbReference>
<keyword evidence="5" id="KW-0732">Signal</keyword>
<dbReference type="Gene3D" id="3.30.1060.10">
    <property type="entry name" value="Peptide methionine sulphoxide reductase MsrA"/>
    <property type="match status" value="1"/>
</dbReference>
<feature type="active site" evidence="4">
    <location>
        <position position="56"/>
    </location>
</feature>
<comment type="catalytic activity">
    <reaction evidence="2 4">
        <text>L-methionyl-[protein] + [thioredoxin]-disulfide + H2O = L-methionyl-(S)-S-oxide-[protein] + [thioredoxin]-dithiol</text>
        <dbReference type="Rhea" id="RHEA:14217"/>
        <dbReference type="Rhea" id="RHEA-COMP:10698"/>
        <dbReference type="Rhea" id="RHEA-COMP:10700"/>
        <dbReference type="Rhea" id="RHEA-COMP:12313"/>
        <dbReference type="Rhea" id="RHEA-COMP:12315"/>
        <dbReference type="ChEBI" id="CHEBI:15377"/>
        <dbReference type="ChEBI" id="CHEBI:16044"/>
        <dbReference type="ChEBI" id="CHEBI:29950"/>
        <dbReference type="ChEBI" id="CHEBI:44120"/>
        <dbReference type="ChEBI" id="CHEBI:50058"/>
        <dbReference type="EC" id="1.8.4.11"/>
    </reaction>
</comment>
<keyword evidence="8" id="KW-1185">Reference proteome</keyword>
<dbReference type="HAMAP" id="MF_01401">
    <property type="entry name" value="MsrA"/>
    <property type="match status" value="1"/>
</dbReference>
<name>A0A0E9MSA4_9SPHN</name>
<evidence type="ECO:0000313" key="8">
    <source>
        <dbReference type="Proteomes" id="UP000033202"/>
    </source>
</evidence>
<dbReference type="AlphaFoldDB" id="A0A0E9MSA4"/>
<evidence type="ECO:0000256" key="5">
    <source>
        <dbReference type="SAM" id="SignalP"/>
    </source>
</evidence>
<reference evidence="7 8" key="1">
    <citation type="submission" date="2015-04" db="EMBL/GenBank/DDBJ databases">
        <title>Whole genome shotgun sequence of Sphingomonas changbaiensis NBRC 104936.</title>
        <authorList>
            <person name="Katano-Makiyama Y."/>
            <person name="Hosoyama A."/>
            <person name="Hashimoto M."/>
            <person name="Noguchi M."/>
            <person name="Tsuchikane K."/>
            <person name="Ohji S."/>
            <person name="Yamazoe A."/>
            <person name="Ichikawa N."/>
            <person name="Kimura A."/>
            <person name="Fujita N."/>
        </authorList>
    </citation>
    <scope>NUCLEOTIDE SEQUENCE [LARGE SCALE GENOMIC DNA]</scope>
    <source>
        <strain evidence="7 8">NBRC 104936</strain>
    </source>
</reference>
<keyword evidence="1 4" id="KW-0560">Oxidoreductase</keyword>
<dbReference type="RefSeq" id="WP_046349112.1">
    <property type="nucleotide sequence ID" value="NZ_BBWU01000046.1"/>
</dbReference>
<dbReference type="STRING" id="1219043.SCH01S_46_00190"/>
<dbReference type="InterPro" id="IPR036509">
    <property type="entry name" value="Met_Sox_Rdtase_MsrA_sf"/>
</dbReference>
<comment type="similarity">
    <text evidence="4">Belongs to the MsrA Met sulfoxide reductase family.</text>
</comment>
<dbReference type="Pfam" id="PF01625">
    <property type="entry name" value="PMSR"/>
    <property type="match status" value="1"/>
</dbReference>
<dbReference type="Proteomes" id="UP000033202">
    <property type="component" value="Unassembled WGS sequence"/>
</dbReference>
<protein>
    <recommendedName>
        <fullName evidence="4">Peptide methionine sulfoxide reductase MsrA</fullName>
        <shortName evidence="4">Protein-methionine-S-oxide reductase</shortName>
        <ecNumber evidence="4">1.8.4.11</ecNumber>
    </recommendedName>
    <alternativeName>
        <fullName evidence="4">Peptide-methionine (S)-S-oxide reductase</fullName>
        <shortName evidence="4">Peptide Met(O) reductase</shortName>
    </alternativeName>
</protein>
<comment type="function">
    <text evidence="4">Has an important function as a repair enzyme for proteins that have been inactivated by oxidation. Catalyzes the reversible oxidation-reduction of methionine sulfoxide in proteins to methionine.</text>
</comment>
<dbReference type="NCBIfam" id="TIGR00401">
    <property type="entry name" value="msrA"/>
    <property type="match status" value="1"/>
</dbReference>
<organism evidence="7 8">
    <name type="scientific">Sphingomonas changbaiensis NBRC 104936</name>
    <dbReference type="NCBI Taxonomy" id="1219043"/>
    <lineage>
        <taxon>Bacteria</taxon>
        <taxon>Pseudomonadati</taxon>
        <taxon>Pseudomonadota</taxon>
        <taxon>Alphaproteobacteria</taxon>
        <taxon>Sphingomonadales</taxon>
        <taxon>Sphingomonadaceae</taxon>
        <taxon>Sphingomonas</taxon>
    </lineage>
</organism>
<dbReference type="EC" id="1.8.4.11" evidence="4"/>
<sequence>MRARSSVATMAALTFAAWAIGGASIAESARAVNVPAPKVTAPPAKGLQTAVLAGGCFWGMEGVFEHLKGVKSVTSGYAGGDAKTANYDAVSTERTGHAEAVRIQFDPSQISYGTLLRVYFAVAHDPTELNRQGPDSGPSYRSTIFPIGAEQERVARAYLAQLSAAKAYPRPIVTRIEHGGFYPAESYHQNFMRRNPNYPYIRINDAPKLTALKAAFPSLWRDAWAG</sequence>
<dbReference type="OrthoDB" id="4174719at2"/>
<comment type="catalytic activity">
    <reaction evidence="3 4">
        <text>[thioredoxin]-disulfide + L-methionine + H2O = L-methionine (S)-S-oxide + [thioredoxin]-dithiol</text>
        <dbReference type="Rhea" id="RHEA:19993"/>
        <dbReference type="Rhea" id="RHEA-COMP:10698"/>
        <dbReference type="Rhea" id="RHEA-COMP:10700"/>
        <dbReference type="ChEBI" id="CHEBI:15377"/>
        <dbReference type="ChEBI" id="CHEBI:29950"/>
        <dbReference type="ChEBI" id="CHEBI:50058"/>
        <dbReference type="ChEBI" id="CHEBI:57844"/>
        <dbReference type="ChEBI" id="CHEBI:58772"/>
        <dbReference type="EC" id="1.8.4.11"/>
    </reaction>
</comment>
<evidence type="ECO:0000256" key="2">
    <source>
        <dbReference type="ARBA" id="ARBA00047806"/>
    </source>
</evidence>
<feature type="signal peptide" evidence="5">
    <location>
        <begin position="1"/>
        <end position="19"/>
    </location>
</feature>
<evidence type="ECO:0000256" key="1">
    <source>
        <dbReference type="ARBA" id="ARBA00023002"/>
    </source>
</evidence>
<dbReference type="EMBL" id="BBWU01000046">
    <property type="protein sequence ID" value="GAO40311.1"/>
    <property type="molecule type" value="Genomic_DNA"/>
</dbReference>
<evidence type="ECO:0000313" key="7">
    <source>
        <dbReference type="EMBL" id="GAO40311.1"/>
    </source>
</evidence>
<dbReference type="GO" id="GO:0008113">
    <property type="term" value="F:peptide-methionine (S)-S-oxide reductase activity"/>
    <property type="evidence" value="ECO:0007669"/>
    <property type="project" value="UniProtKB-UniRule"/>
</dbReference>